<dbReference type="EMBL" id="HBNR01070694">
    <property type="protein sequence ID" value="CAE4645341.1"/>
    <property type="molecule type" value="Transcribed_RNA"/>
</dbReference>
<dbReference type="PANTHER" id="PTHR38899">
    <property type="entry name" value="DOMAIN OOKINETE PROTEIN, PUTATIVE-RELATED"/>
    <property type="match status" value="1"/>
</dbReference>
<reference evidence="1" key="1">
    <citation type="submission" date="2021-01" db="EMBL/GenBank/DDBJ databases">
        <authorList>
            <person name="Corre E."/>
            <person name="Pelletier E."/>
            <person name="Niang G."/>
            <person name="Scheremetjew M."/>
            <person name="Finn R."/>
            <person name="Kale V."/>
            <person name="Holt S."/>
            <person name="Cochrane G."/>
            <person name="Meng A."/>
            <person name="Brown T."/>
            <person name="Cohen L."/>
        </authorList>
    </citation>
    <scope>NUCLEOTIDE SEQUENCE</scope>
    <source>
        <strain evidence="1">CCMP3105</strain>
    </source>
</reference>
<sequence length="304" mass="33801">MNPDACGPLPPALMASTSGDAWRRRYLHRLGIRHTGACPTRCCGEADVIQALASASPSSSSGITHRAAERAVPRELRGTGDFRVNFLRKLSYSKVWVPRAERPPKHQTVIIFDWDDTLLCTSFLQRYQGPRLTPMIASALRGIQGLTKQLLKLAVRFGHTFIITNAMQGWVERSAATYVPELLPILRAVPVISARSQYEPQFPDQVGQWKTQAFLEVQRNLDSRVITNLISLGDSSHDIAAAQSMGRLFSNVMTKTIKFAKNPSPEELVRQLEKLSAKFGQIVETARDLEIGLGRRRSVAARRG</sequence>
<name>A0A7S4SGU7_9DINO</name>
<accession>A0A7S4SGU7</accession>
<protein>
    <submittedName>
        <fullName evidence="1">Uncharacterized protein</fullName>
    </submittedName>
</protein>
<dbReference type="CDD" id="cd01427">
    <property type="entry name" value="HAD_like"/>
    <property type="match status" value="1"/>
</dbReference>
<evidence type="ECO:0000313" key="1">
    <source>
        <dbReference type="EMBL" id="CAE4645341.1"/>
    </source>
</evidence>
<gene>
    <name evidence="1" type="ORF">AMON00008_LOCUS50071</name>
</gene>
<organism evidence="1">
    <name type="scientific">Alexandrium monilatum</name>
    <dbReference type="NCBI Taxonomy" id="311494"/>
    <lineage>
        <taxon>Eukaryota</taxon>
        <taxon>Sar</taxon>
        <taxon>Alveolata</taxon>
        <taxon>Dinophyceae</taxon>
        <taxon>Gonyaulacales</taxon>
        <taxon>Pyrocystaceae</taxon>
        <taxon>Alexandrium</taxon>
    </lineage>
</organism>
<dbReference type="AlphaFoldDB" id="A0A7S4SGU7"/>
<dbReference type="PANTHER" id="PTHR38899:SF1">
    <property type="entry name" value="PROTEIN KINASE"/>
    <property type="match status" value="1"/>
</dbReference>
<dbReference type="SUPFAM" id="SSF56784">
    <property type="entry name" value="HAD-like"/>
    <property type="match status" value="1"/>
</dbReference>
<dbReference type="InterPro" id="IPR036412">
    <property type="entry name" value="HAD-like_sf"/>
</dbReference>
<proteinExistence type="predicted"/>